<dbReference type="InterPro" id="IPR042100">
    <property type="entry name" value="Bug_dom1"/>
</dbReference>
<dbReference type="PANTHER" id="PTHR42928">
    <property type="entry name" value="TRICARBOXYLATE-BINDING PROTEIN"/>
    <property type="match status" value="1"/>
</dbReference>
<comment type="similarity">
    <text evidence="1">Belongs to the UPF0065 (bug) family.</text>
</comment>
<dbReference type="SUPFAM" id="SSF53850">
    <property type="entry name" value="Periplasmic binding protein-like II"/>
    <property type="match status" value="1"/>
</dbReference>
<evidence type="ECO:0000256" key="1">
    <source>
        <dbReference type="ARBA" id="ARBA00006987"/>
    </source>
</evidence>
<dbReference type="Pfam" id="PF03401">
    <property type="entry name" value="TctC"/>
    <property type="match status" value="1"/>
</dbReference>
<accession>A0A7H0HLG2</accession>
<feature type="signal peptide" evidence="2">
    <location>
        <begin position="1"/>
        <end position="29"/>
    </location>
</feature>
<evidence type="ECO:0000256" key="2">
    <source>
        <dbReference type="SAM" id="SignalP"/>
    </source>
</evidence>
<sequence>MAIPSLFRRAACAVCATAALAAAPAGAQAQGPSVAPSAYPSAPITLVVPFAAGSGTDSVARAVGSRLAERLKQPVLVDNKPGANAQVAAQLVAKAKPDGYTLFMTTNTSHSANPALYTSLKYDPIKDFTPVARVGELPFALAVHPSLPARTLAELLDYARANPGKLSYATPNSTSLVAMESIKHIAGIDVVGIPYKSSPQAMTDLVGGQVQVYVADLGSGKSMLVTDKVRTLGITTAQPSALLPGVPPIGQTVKGFDLTSWNGIFGPAGMPPAVVARLNTELQAVLADKELQDKLAQIGFQVWPSKTPDEFARYVADQLTHWRTLIQQAGIKPE</sequence>
<proteinExistence type="inferred from homology"/>
<organism evidence="3 4">
    <name type="scientific">Paenacidovorax monticola</name>
    <dbReference type="NCBI Taxonomy" id="1926868"/>
    <lineage>
        <taxon>Bacteria</taxon>
        <taxon>Pseudomonadati</taxon>
        <taxon>Pseudomonadota</taxon>
        <taxon>Betaproteobacteria</taxon>
        <taxon>Burkholderiales</taxon>
        <taxon>Comamonadaceae</taxon>
        <taxon>Paenacidovorax</taxon>
    </lineage>
</organism>
<name>A0A7H0HLG2_9BURK</name>
<dbReference type="KEGG" id="amon:H9L24_15020"/>
<dbReference type="Proteomes" id="UP000516057">
    <property type="component" value="Chromosome"/>
</dbReference>
<dbReference type="PANTHER" id="PTHR42928:SF5">
    <property type="entry name" value="BLR1237 PROTEIN"/>
    <property type="match status" value="1"/>
</dbReference>
<evidence type="ECO:0000313" key="4">
    <source>
        <dbReference type="Proteomes" id="UP000516057"/>
    </source>
</evidence>
<dbReference type="AlphaFoldDB" id="A0A7H0HLG2"/>
<gene>
    <name evidence="3" type="ORF">H9L24_15020</name>
</gene>
<dbReference type="RefSeq" id="WP_187738352.1">
    <property type="nucleotide sequence ID" value="NZ_CP060790.1"/>
</dbReference>
<dbReference type="Gene3D" id="3.40.190.10">
    <property type="entry name" value="Periplasmic binding protein-like II"/>
    <property type="match status" value="1"/>
</dbReference>
<evidence type="ECO:0000313" key="3">
    <source>
        <dbReference type="EMBL" id="QNP61378.1"/>
    </source>
</evidence>
<feature type="chain" id="PRO_5029020237" evidence="2">
    <location>
        <begin position="30"/>
        <end position="334"/>
    </location>
</feature>
<protein>
    <submittedName>
        <fullName evidence="3">Tripartite tricarboxylate transporter substrate binding protein</fullName>
    </submittedName>
</protein>
<dbReference type="EMBL" id="CP060790">
    <property type="protein sequence ID" value="QNP61378.1"/>
    <property type="molecule type" value="Genomic_DNA"/>
</dbReference>
<keyword evidence="2" id="KW-0732">Signal</keyword>
<dbReference type="PIRSF" id="PIRSF017082">
    <property type="entry name" value="YflP"/>
    <property type="match status" value="1"/>
</dbReference>
<keyword evidence="4" id="KW-1185">Reference proteome</keyword>
<dbReference type="InterPro" id="IPR005064">
    <property type="entry name" value="BUG"/>
</dbReference>
<dbReference type="Gene3D" id="3.40.190.150">
    <property type="entry name" value="Bordetella uptake gene, domain 1"/>
    <property type="match status" value="1"/>
</dbReference>
<dbReference type="CDD" id="cd13578">
    <property type="entry name" value="PBP2_Bug27"/>
    <property type="match status" value="1"/>
</dbReference>
<reference evidence="3 4" key="1">
    <citation type="submission" date="2020-08" db="EMBL/GenBank/DDBJ databases">
        <title>Genome sequence of Acidovorax monticola KACC 19171T.</title>
        <authorList>
            <person name="Hyun D.-W."/>
            <person name="Bae J.-W."/>
        </authorList>
    </citation>
    <scope>NUCLEOTIDE SEQUENCE [LARGE SCALE GENOMIC DNA]</scope>
    <source>
        <strain evidence="3 4">KACC 19171</strain>
    </source>
</reference>